<dbReference type="Gene3D" id="3.30.70.260">
    <property type="match status" value="1"/>
</dbReference>
<dbReference type="NCBIfam" id="NF003361">
    <property type="entry name" value="PRK04435.1"/>
    <property type="match status" value="1"/>
</dbReference>
<accession>A0A2U3KZJ1</accession>
<gene>
    <name evidence="3" type="ORF">SBF1_320033</name>
</gene>
<dbReference type="CDD" id="cd04888">
    <property type="entry name" value="ACT_PheB-BS"/>
    <property type="match status" value="1"/>
</dbReference>
<feature type="domain" description="ACT" evidence="2">
    <location>
        <begin position="89"/>
        <end position="164"/>
    </location>
</feature>
<reference evidence="4" key="1">
    <citation type="submission" date="2018-02" db="EMBL/GenBank/DDBJ databases">
        <authorList>
            <person name="Hausmann B."/>
        </authorList>
    </citation>
    <scope>NUCLEOTIDE SEQUENCE [LARGE SCALE GENOMIC DNA]</scope>
    <source>
        <strain evidence="4">Peat soil MAG SbF1</strain>
    </source>
</reference>
<dbReference type="SUPFAM" id="SSF55021">
    <property type="entry name" value="ACT-like"/>
    <property type="match status" value="1"/>
</dbReference>
<dbReference type="PIRSF" id="PIRSF025624">
    <property type="entry name" value="ACT_PheB"/>
    <property type="match status" value="1"/>
</dbReference>
<proteinExistence type="inferred from homology"/>
<evidence type="ECO:0000313" key="3">
    <source>
        <dbReference type="EMBL" id="SPF45106.1"/>
    </source>
</evidence>
<organism evidence="3 4">
    <name type="scientific">Candidatus Desulfosporosinus infrequens</name>
    <dbReference type="NCBI Taxonomy" id="2043169"/>
    <lineage>
        <taxon>Bacteria</taxon>
        <taxon>Bacillati</taxon>
        <taxon>Bacillota</taxon>
        <taxon>Clostridia</taxon>
        <taxon>Eubacteriales</taxon>
        <taxon>Desulfitobacteriaceae</taxon>
        <taxon>Desulfosporosinus</taxon>
    </lineage>
</organism>
<dbReference type="PROSITE" id="PS51671">
    <property type="entry name" value="ACT"/>
    <property type="match status" value="1"/>
</dbReference>
<dbReference type="InterPro" id="IPR002912">
    <property type="entry name" value="ACT_dom"/>
</dbReference>
<dbReference type="InterPro" id="IPR045865">
    <property type="entry name" value="ACT-like_dom_sf"/>
</dbReference>
<evidence type="ECO:0000313" key="4">
    <source>
        <dbReference type="Proteomes" id="UP000238916"/>
    </source>
</evidence>
<comment type="similarity">
    <text evidence="1">Belongs to the UPF0735 family.</text>
</comment>
<dbReference type="InterPro" id="IPR008310">
    <property type="entry name" value="UPF0735_ACT_dom-cont"/>
</dbReference>
<evidence type="ECO:0000259" key="2">
    <source>
        <dbReference type="PROSITE" id="PS51671"/>
    </source>
</evidence>
<dbReference type="Proteomes" id="UP000238916">
    <property type="component" value="Unassembled WGS sequence"/>
</dbReference>
<name>A0A2U3KZJ1_9FIRM</name>
<dbReference type="EMBL" id="OMOF01000246">
    <property type="protein sequence ID" value="SPF45106.1"/>
    <property type="molecule type" value="Genomic_DNA"/>
</dbReference>
<dbReference type="AlphaFoldDB" id="A0A2U3KZJ1"/>
<dbReference type="HAMAP" id="MF_00707">
    <property type="entry name" value="UPF0735"/>
    <property type="match status" value="1"/>
</dbReference>
<protein>
    <recommendedName>
        <fullName evidence="1">UPF0735 ACT domain-containing protein SBF1_320033</fullName>
    </recommendedName>
</protein>
<sequence>MSEHLDGMIEERDRGDWVVDKTNDFLIVSKNILPEAILKTAKAKELLVKGDVYTINDAVERVGLSRSAYYKYKDGVFPFYEASREKIITISLILENKAGVLSHVLNFIASVKGNVLTINQGIPLQGIANVSLSIETAGMADTPENLLFGLAEINGVRKIEVIGQT</sequence>
<evidence type="ECO:0000256" key="1">
    <source>
        <dbReference type="HAMAP-Rule" id="MF_00707"/>
    </source>
</evidence>